<keyword evidence="2" id="KW-1185">Reference proteome</keyword>
<dbReference type="RefSeq" id="WP_216415716.1">
    <property type="nucleotide sequence ID" value="NZ_JAHLQK010000002.1"/>
</dbReference>
<dbReference type="NCBIfam" id="TIGR03172">
    <property type="entry name" value="selenium cofactor biosynthesis protein YqeC"/>
    <property type="match status" value="1"/>
</dbReference>
<sequence length="256" mass="28321">MKLIEALGLKEPILITLIGGGGKTTTLFRLGEELSHSDESVMLTTTTAMFMPSSSTYDLSIITKSADEAKKRIKENLNIKRILLGKEITTENKLKGFTPEEMDEIYKENKGRWFLVEGDGSNGRSLKVPDIHEPQVPSTSGITIILIGTDILGKEINKENVHRHHLISELIQKCGSNVDKKLIIDLAVHPLGITKGIPNDSKKVILFNKVRSNTDSFLCLCKLSSEILQKSDNIKHILLGEVQDKDPILEVLGGKI</sequence>
<comment type="caution">
    <text evidence="1">The sequence shown here is derived from an EMBL/GenBank/DDBJ whole genome shotgun (WGS) entry which is preliminary data.</text>
</comment>
<dbReference type="Proteomes" id="UP000779508">
    <property type="component" value="Unassembled WGS sequence"/>
</dbReference>
<protein>
    <submittedName>
        <fullName evidence="1">Selenium-dependent hydroxylase accessory protein YqeC</fullName>
    </submittedName>
</protein>
<proteinExistence type="predicted"/>
<accession>A0ABS6G129</accession>
<evidence type="ECO:0000313" key="1">
    <source>
        <dbReference type="EMBL" id="MBU5676190.1"/>
    </source>
</evidence>
<dbReference type="InterPro" id="IPR017587">
    <property type="entry name" value="YqeC"/>
</dbReference>
<reference evidence="1 2" key="1">
    <citation type="submission" date="2021-06" db="EMBL/GenBank/DDBJ databases">
        <authorList>
            <person name="Sun Q."/>
            <person name="Li D."/>
        </authorList>
    </citation>
    <scope>NUCLEOTIDE SEQUENCE [LARGE SCALE GENOMIC DNA]</scope>
    <source>
        <strain evidence="1 2">MSJ-5</strain>
    </source>
</reference>
<dbReference type="Pfam" id="PF19842">
    <property type="entry name" value="YqeC"/>
    <property type="match status" value="1"/>
</dbReference>
<name>A0ABS6G129_9FIRM</name>
<organism evidence="1 2">
    <name type="scientific">Alkaliphilus flagellatus</name>
    <dbReference type="NCBI Taxonomy" id="2841507"/>
    <lineage>
        <taxon>Bacteria</taxon>
        <taxon>Bacillati</taxon>
        <taxon>Bacillota</taxon>
        <taxon>Clostridia</taxon>
        <taxon>Peptostreptococcales</taxon>
        <taxon>Natronincolaceae</taxon>
        <taxon>Alkaliphilus</taxon>
    </lineage>
</organism>
<gene>
    <name evidence="1" type="primary">yqeC</name>
    <name evidence="1" type="ORF">KQI88_07155</name>
</gene>
<evidence type="ECO:0000313" key="2">
    <source>
        <dbReference type="Proteomes" id="UP000779508"/>
    </source>
</evidence>
<dbReference type="EMBL" id="JAHLQK010000002">
    <property type="protein sequence ID" value="MBU5676190.1"/>
    <property type="molecule type" value="Genomic_DNA"/>
</dbReference>